<keyword evidence="3 6" id="KW-0689">Ribosomal protein</keyword>
<dbReference type="CDD" id="cd11382">
    <property type="entry name" value="Ribosomal_S8e"/>
    <property type="match status" value="1"/>
</dbReference>
<keyword evidence="4 6" id="KW-0687">Ribonucleoprotein</keyword>
<dbReference type="InterPro" id="IPR018283">
    <property type="entry name" value="Ribosomal_eS8_CS"/>
</dbReference>
<dbReference type="Proteomes" id="UP000269499">
    <property type="component" value="Unassembled WGS sequence"/>
</dbReference>
<evidence type="ECO:0000256" key="4">
    <source>
        <dbReference type="ARBA" id="ARBA00023274"/>
    </source>
</evidence>
<dbReference type="GO" id="GO:0003735">
    <property type="term" value="F:structural constituent of ribosome"/>
    <property type="evidence" value="ECO:0007669"/>
    <property type="project" value="InterPro"/>
</dbReference>
<dbReference type="NCBIfam" id="TIGR00307">
    <property type="entry name" value="eS8"/>
    <property type="match status" value="1"/>
</dbReference>
<evidence type="ECO:0000313" key="11">
    <source>
        <dbReference type="Proteomes" id="UP000269499"/>
    </source>
</evidence>
<name>A0A497F8G9_9CREN</name>
<dbReference type="AlphaFoldDB" id="A0A497F8G9"/>
<dbReference type="GO" id="GO:0005840">
    <property type="term" value="C:ribosome"/>
    <property type="evidence" value="ECO:0007669"/>
    <property type="project" value="UniProtKB-KW"/>
</dbReference>
<dbReference type="InterPro" id="IPR001047">
    <property type="entry name" value="Ribosomal_eS8"/>
</dbReference>
<sequence>MSFYQGKDLRKPSGGRIRPHRKKRKFELGRPPTETLLGKEEIRKVERVRGGNIKIRLKLSAFANVTDPETGKTQRVPIIRVKKNPANPDYSRRGVITKGAVIETPLGEAVITSRPGQEGIVNAVLVKGKK</sequence>
<evidence type="ECO:0000256" key="3">
    <source>
        <dbReference type="ARBA" id="ARBA00022980"/>
    </source>
</evidence>
<organism evidence="9 11">
    <name type="scientific">Thermoproteota archaeon</name>
    <dbReference type="NCBI Taxonomy" id="2056631"/>
    <lineage>
        <taxon>Archaea</taxon>
        <taxon>Thermoproteota</taxon>
    </lineage>
</organism>
<feature type="region of interest" description="Disordered" evidence="7">
    <location>
        <begin position="1"/>
        <end position="31"/>
    </location>
</feature>
<dbReference type="Pfam" id="PF01201">
    <property type="entry name" value="Ribosomal_S8e"/>
    <property type="match status" value="1"/>
</dbReference>
<dbReference type="GO" id="GO:1990904">
    <property type="term" value="C:ribonucleoprotein complex"/>
    <property type="evidence" value="ECO:0007669"/>
    <property type="project" value="UniProtKB-KW"/>
</dbReference>
<evidence type="ECO:0000256" key="5">
    <source>
        <dbReference type="ARBA" id="ARBA00035277"/>
    </source>
</evidence>
<dbReference type="HAMAP" id="MF_00029">
    <property type="entry name" value="Ribosomal_eS8"/>
    <property type="match status" value="1"/>
</dbReference>
<dbReference type="Gene3D" id="2.40.10.310">
    <property type="match status" value="1"/>
</dbReference>
<dbReference type="GO" id="GO:0006412">
    <property type="term" value="P:translation"/>
    <property type="evidence" value="ECO:0007669"/>
    <property type="project" value="UniProtKB-UniRule"/>
</dbReference>
<evidence type="ECO:0000256" key="7">
    <source>
        <dbReference type="SAM" id="MobiDB-lite"/>
    </source>
</evidence>
<evidence type="ECO:0000313" key="10">
    <source>
        <dbReference type="Proteomes" id="UP000268446"/>
    </source>
</evidence>
<dbReference type="EMBL" id="QMQZ01000007">
    <property type="protein sequence ID" value="RLE52221.1"/>
    <property type="molecule type" value="Genomic_DNA"/>
</dbReference>
<dbReference type="PROSITE" id="PS01193">
    <property type="entry name" value="RIBOSOMAL_S8E"/>
    <property type="match status" value="1"/>
</dbReference>
<dbReference type="Proteomes" id="UP000268446">
    <property type="component" value="Unassembled WGS sequence"/>
</dbReference>
<proteinExistence type="inferred from homology"/>
<reference evidence="10 11" key="1">
    <citation type="submission" date="2018-06" db="EMBL/GenBank/DDBJ databases">
        <title>Extensive metabolic versatility and redundancy in microbially diverse, dynamic hydrothermal sediments.</title>
        <authorList>
            <person name="Dombrowski N."/>
            <person name="Teske A."/>
            <person name="Baker B.J."/>
        </authorList>
    </citation>
    <scope>NUCLEOTIDE SEQUENCE [LARGE SCALE GENOMIC DNA]</scope>
    <source>
        <strain evidence="9">B20_G2</strain>
        <strain evidence="8">B29_G17</strain>
    </source>
</reference>
<protein>
    <recommendedName>
        <fullName evidence="5 6">Small ribosomal subunit protein eS8</fullName>
    </recommendedName>
</protein>
<evidence type="ECO:0000256" key="1">
    <source>
        <dbReference type="ARBA" id="ARBA00005257"/>
    </source>
</evidence>
<comment type="caution">
    <text evidence="9">The sequence shown here is derived from an EMBL/GenBank/DDBJ whole genome shotgun (WGS) entry which is preliminary data.</text>
</comment>
<evidence type="ECO:0000313" key="9">
    <source>
        <dbReference type="EMBL" id="RLE55984.1"/>
    </source>
</evidence>
<evidence type="ECO:0000256" key="2">
    <source>
        <dbReference type="ARBA" id="ARBA00011458"/>
    </source>
</evidence>
<dbReference type="EMBL" id="QMRA01000001">
    <property type="protein sequence ID" value="RLE55984.1"/>
    <property type="molecule type" value="Genomic_DNA"/>
</dbReference>
<accession>A0A497F8G9</accession>
<comment type="similarity">
    <text evidence="1 6">Belongs to the eukaryotic ribosomal protein eS8 family.</text>
</comment>
<evidence type="ECO:0000256" key="6">
    <source>
        <dbReference type="HAMAP-Rule" id="MF_00029"/>
    </source>
</evidence>
<dbReference type="InterPro" id="IPR020919">
    <property type="entry name" value="Ribosomal_protein_eS8_arc"/>
</dbReference>
<dbReference type="PANTHER" id="PTHR10394">
    <property type="entry name" value="40S RIBOSOMAL PROTEIN S8"/>
    <property type="match status" value="1"/>
</dbReference>
<gene>
    <name evidence="6" type="primary">rps8e</name>
    <name evidence="8" type="ORF">DRJ20_00590</name>
    <name evidence="9" type="ORF">DRJ26_00145</name>
</gene>
<comment type="subunit">
    <text evidence="2 6">Part of the 30S ribosomal subunit.</text>
</comment>
<evidence type="ECO:0000313" key="8">
    <source>
        <dbReference type="EMBL" id="RLE52221.1"/>
    </source>
</evidence>
<dbReference type="InterPro" id="IPR022309">
    <property type="entry name" value="Ribosomal_Se8/biogenesis_NSA2"/>
</dbReference>